<sequence length="320" mass="36415">MIKSVRIERFKSVRHLELDCQRINLFIGEPNTGKSNLLEALGLLSWLGWPYDDLQRFVRFQFTHQLFHDGLTEEPICIRCRGTPDVETLIRFEEAAYLVQVAGQVVCRLDPHGQGRRPEPIPDLSAVRFYRYDAAPRPGRAEPGILIPPHGPNLFSVVYGSKALREWVAELFRPYGLAVVFKPHEQAVELQKLKDGVAISYPLGVASDTLRRVLFYKVAMSSNQPGVLVFEEPEAHAFPYYTKHLGEQIAEDPLHQYFIATHNPYLLAAVIEKAPQQDVSVFVTRYVNHETLTTRLNEGQISRLLEADPFLDLESVLETP</sequence>
<dbReference type="Pfam" id="PF13175">
    <property type="entry name" value="AAA_15"/>
    <property type="match status" value="1"/>
</dbReference>
<comment type="caution">
    <text evidence="2">The sequence shown here is derived from an EMBL/GenBank/DDBJ whole genome shotgun (WGS) entry which is preliminary data.</text>
</comment>
<reference evidence="2 3" key="1">
    <citation type="submission" date="2020-02" db="EMBL/GenBank/DDBJ databases">
        <title>Draft genome sequence of Limisphaera ngatamarikiensis NGM72.4T, a thermophilic Verrucomicrobia grouped in subdivision 3.</title>
        <authorList>
            <person name="Carere C.R."/>
            <person name="Steen J."/>
            <person name="Hugenholtz P."/>
            <person name="Stott M.B."/>
        </authorList>
    </citation>
    <scope>NUCLEOTIDE SEQUENCE [LARGE SCALE GENOMIC DNA]</scope>
    <source>
        <strain evidence="2 3">NGM72.4</strain>
    </source>
</reference>
<evidence type="ECO:0000313" key="3">
    <source>
        <dbReference type="Proteomes" id="UP000477311"/>
    </source>
</evidence>
<dbReference type="SUPFAM" id="SSF52540">
    <property type="entry name" value="P-loop containing nucleoside triphosphate hydrolases"/>
    <property type="match status" value="1"/>
</dbReference>
<dbReference type="RefSeq" id="WP_165105844.1">
    <property type="nucleotide sequence ID" value="NZ_JAAKYA010000015.1"/>
</dbReference>
<dbReference type="AlphaFoldDB" id="A0A6M1RSR2"/>
<dbReference type="InterPro" id="IPR027417">
    <property type="entry name" value="P-loop_NTPase"/>
</dbReference>
<name>A0A6M1RSR2_9BACT</name>
<dbReference type="Proteomes" id="UP000477311">
    <property type="component" value="Unassembled WGS sequence"/>
</dbReference>
<feature type="domain" description="Endonuclease GajA/Old nuclease/RecF-like AAA" evidence="1">
    <location>
        <begin position="1"/>
        <end position="44"/>
    </location>
</feature>
<dbReference type="InterPro" id="IPR051396">
    <property type="entry name" value="Bact_Antivir_Def_Nuclease"/>
</dbReference>
<gene>
    <name evidence="2" type="ORF">G4L39_03130</name>
</gene>
<dbReference type="EMBL" id="JAAKYA010000015">
    <property type="protein sequence ID" value="NGO38391.1"/>
    <property type="molecule type" value="Genomic_DNA"/>
</dbReference>
<keyword evidence="3" id="KW-1185">Reference proteome</keyword>
<protein>
    <submittedName>
        <fullName evidence="2">AAA family ATPase</fullName>
    </submittedName>
</protein>
<evidence type="ECO:0000313" key="2">
    <source>
        <dbReference type="EMBL" id="NGO38391.1"/>
    </source>
</evidence>
<evidence type="ECO:0000259" key="1">
    <source>
        <dbReference type="Pfam" id="PF13175"/>
    </source>
</evidence>
<dbReference type="PANTHER" id="PTHR43581">
    <property type="entry name" value="ATP/GTP PHOSPHATASE"/>
    <property type="match status" value="1"/>
</dbReference>
<dbReference type="PANTHER" id="PTHR43581:SF4">
    <property type="entry name" value="ATP_GTP PHOSPHATASE"/>
    <property type="match status" value="1"/>
</dbReference>
<dbReference type="Gene3D" id="3.40.50.300">
    <property type="entry name" value="P-loop containing nucleotide triphosphate hydrolases"/>
    <property type="match status" value="1"/>
</dbReference>
<accession>A0A6M1RSR2</accession>
<proteinExistence type="predicted"/>
<dbReference type="InterPro" id="IPR041685">
    <property type="entry name" value="AAA_GajA/Old/RecF-like"/>
</dbReference>
<organism evidence="2 3">
    <name type="scientific">Limisphaera ngatamarikiensis</name>
    <dbReference type="NCBI Taxonomy" id="1324935"/>
    <lineage>
        <taxon>Bacteria</taxon>
        <taxon>Pseudomonadati</taxon>
        <taxon>Verrucomicrobiota</taxon>
        <taxon>Verrucomicrobiia</taxon>
        <taxon>Limisphaerales</taxon>
        <taxon>Limisphaeraceae</taxon>
        <taxon>Limisphaera</taxon>
    </lineage>
</organism>